<name>A0A8E2QYT5_9MOLU</name>
<dbReference type="Proteomes" id="UP000239010">
    <property type="component" value="Unassembled WGS sequence"/>
</dbReference>
<comment type="caution">
    <text evidence="1">The sequence shown here is derived from an EMBL/GenBank/DDBJ whole genome shotgun (WGS) entry which is preliminary data.</text>
</comment>
<dbReference type="AlphaFoldDB" id="A0A8E2QYT5"/>
<proteinExistence type="predicted"/>
<evidence type="ECO:0000313" key="1">
    <source>
        <dbReference type="EMBL" id="PPE05090.1"/>
    </source>
</evidence>
<reference evidence="1 2" key="1">
    <citation type="submission" date="2017-11" db="EMBL/GenBank/DDBJ databases">
        <title>Genome sequence of Entomoplasma ellychniae ELCN-1 (ATCC 43707).</title>
        <authorList>
            <person name="Lo W.-S."/>
            <person name="Gasparich G.E."/>
            <person name="Kuo C.-H."/>
        </authorList>
    </citation>
    <scope>NUCLEOTIDE SEQUENCE [LARGE SCALE GENOMIC DNA]</scope>
    <source>
        <strain evidence="1 2">ELCN-1</strain>
    </source>
</reference>
<evidence type="ECO:0000313" key="2">
    <source>
        <dbReference type="Proteomes" id="UP000239010"/>
    </source>
</evidence>
<sequence>MHNFFVIDLSQAIWYEKNNILKIGNKNIQNLSNKENYSVLIFILKILKSGYSISKIELEKNGN</sequence>
<keyword evidence="2" id="KW-1185">Reference proteome</keyword>
<gene>
    <name evidence="1" type="ORF">EELLY_v1c07780</name>
</gene>
<protein>
    <submittedName>
        <fullName evidence="1">Uncharacterized protein</fullName>
    </submittedName>
</protein>
<dbReference type="RefSeq" id="WP_104206162.1">
    <property type="nucleotide sequence ID" value="NZ_PHND01000001.1"/>
</dbReference>
<accession>A0A8E2QYT5</accession>
<organism evidence="1 2">
    <name type="scientific">Entomoplasma ellychniae</name>
    <dbReference type="NCBI Taxonomy" id="2114"/>
    <lineage>
        <taxon>Bacteria</taxon>
        <taxon>Bacillati</taxon>
        <taxon>Mycoplasmatota</taxon>
        <taxon>Mollicutes</taxon>
        <taxon>Entomoplasmatales</taxon>
        <taxon>Entomoplasmataceae</taxon>
        <taxon>Entomoplasma</taxon>
    </lineage>
</organism>
<dbReference type="EMBL" id="PHND01000001">
    <property type="protein sequence ID" value="PPE05090.1"/>
    <property type="molecule type" value="Genomic_DNA"/>
</dbReference>